<name>A0A9N9QBI9_9HELO</name>
<dbReference type="EMBL" id="CAJVRM010000573">
    <property type="protein sequence ID" value="CAG8982154.1"/>
    <property type="molecule type" value="Genomic_DNA"/>
</dbReference>
<keyword evidence="2" id="KW-0472">Membrane</keyword>
<evidence type="ECO:0000313" key="3">
    <source>
        <dbReference type="EMBL" id="CAG8982154.1"/>
    </source>
</evidence>
<evidence type="ECO:0000256" key="1">
    <source>
        <dbReference type="SAM" id="MobiDB-lite"/>
    </source>
</evidence>
<feature type="transmembrane region" description="Helical" evidence="2">
    <location>
        <begin position="155"/>
        <end position="176"/>
    </location>
</feature>
<accession>A0A9N9QBI9</accession>
<evidence type="ECO:0000313" key="4">
    <source>
        <dbReference type="Proteomes" id="UP000701801"/>
    </source>
</evidence>
<sequence>MDTSSEKSPASTTNVLTITRPTPTRKTSNQSFEVPGLSTIEDVDSAHCLTPTRTQHSEKSAIMDPYASPFDSKQEIVETISGTSTTYTDLEAGYSNSSQKSGTGCRMLAKNAGGGADPWPNADTVKRQRKEQKRNQACCACWGALGKKQKLGVKIGSVLLVVIVITLMCVFISKAVGGGVWNNTSSNAPITMPHNP</sequence>
<organism evidence="3 4">
    <name type="scientific">Hymenoscyphus albidus</name>
    <dbReference type="NCBI Taxonomy" id="595503"/>
    <lineage>
        <taxon>Eukaryota</taxon>
        <taxon>Fungi</taxon>
        <taxon>Dikarya</taxon>
        <taxon>Ascomycota</taxon>
        <taxon>Pezizomycotina</taxon>
        <taxon>Leotiomycetes</taxon>
        <taxon>Helotiales</taxon>
        <taxon>Helotiaceae</taxon>
        <taxon>Hymenoscyphus</taxon>
    </lineage>
</organism>
<dbReference type="AlphaFoldDB" id="A0A9N9QBI9"/>
<dbReference type="OrthoDB" id="5387214at2759"/>
<keyword evidence="4" id="KW-1185">Reference proteome</keyword>
<proteinExistence type="predicted"/>
<keyword evidence="2" id="KW-1133">Transmembrane helix</keyword>
<feature type="region of interest" description="Disordered" evidence="1">
    <location>
        <begin position="1"/>
        <end position="33"/>
    </location>
</feature>
<feature type="compositionally biased region" description="Polar residues" evidence="1">
    <location>
        <begin position="1"/>
        <end position="32"/>
    </location>
</feature>
<protein>
    <submittedName>
        <fullName evidence="3">Uncharacterized protein</fullName>
    </submittedName>
</protein>
<dbReference type="Proteomes" id="UP000701801">
    <property type="component" value="Unassembled WGS sequence"/>
</dbReference>
<reference evidence="3" key="1">
    <citation type="submission" date="2021-07" db="EMBL/GenBank/DDBJ databases">
        <authorList>
            <person name="Durling M."/>
        </authorList>
    </citation>
    <scope>NUCLEOTIDE SEQUENCE</scope>
</reference>
<keyword evidence="2" id="KW-0812">Transmembrane</keyword>
<gene>
    <name evidence="3" type="ORF">HYALB_00003246</name>
</gene>
<comment type="caution">
    <text evidence="3">The sequence shown here is derived from an EMBL/GenBank/DDBJ whole genome shotgun (WGS) entry which is preliminary data.</text>
</comment>
<evidence type="ECO:0000256" key="2">
    <source>
        <dbReference type="SAM" id="Phobius"/>
    </source>
</evidence>